<evidence type="ECO:0000256" key="2">
    <source>
        <dbReference type="SAM" id="MobiDB-lite"/>
    </source>
</evidence>
<accession>A0A0H2S0F9</accession>
<evidence type="ECO:0000259" key="4">
    <source>
        <dbReference type="Pfam" id="PF16177"/>
    </source>
</evidence>
<protein>
    <submittedName>
        <fullName evidence="5">Acetoacetyl-CoA synthetase</fullName>
    </submittedName>
</protein>
<dbReference type="Pfam" id="PF00501">
    <property type="entry name" value="AMP-binding"/>
    <property type="match status" value="1"/>
</dbReference>
<dbReference type="STRING" id="27342.A0A0H2S0F9"/>
<feature type="domain" description="AMP-dependent synthetase/ligase" evidence="3">
    <location>
        <begin position="104"/>
        <end position="482"/>
    </location>
</feature>
<dbReference type="InterPro" id="IPR020845">
    <property type="entry name" value="AMP-binding_CS"/>
</dbReference>
<dbReference type="GO" id="GO:0030729">
    <property type="term" value="F:acetoacetate-CoA ligase activity"/>
    <property type="evidence" value="ECO:0007669"/>
    <property type="project" value="InterPro"/>
</dbReference>
<sequence>MADNDHFQDSKLLSRPLDPSSTRANALRRAINRKHGLQLKDIHDLHSYSISDYTFWLDLWEFLGIVSSVPPTKVIEPGQKPYLPRWFPGTRLNYAENLLSRSDDGVAIVQARETGSVQNCSWRQLRLRVTEIAGGLRAAGVKIGDRVAGIISNSIDSVALALAVAAVGAIFSCTAPDMGSSGILERYRQIQPVVIFAETEVMYAGKVVGLVPKVTEVANDLRKNGLRGVVLFPSVLSGKVPHHELTDCVSIEDFIKKGKDIPMVFEQLPFNHPLYILYSSGTSGPPKCIVHSAGGVLVQTMKDLALGFNMNRDQTYFQYTTTGWMMWPYMISGLALGVTIVAYDGSPFYPDLREFLKFVDKRGVSVLGISPRFLTEVQGRGIHPLDLAPFDCLRAVFSTGAVLTPPMFEFAQQAFGPNVHIASGSGGTDICCGFVGAILSEPVYAGEIQGKSLGMAVEIFDPEGKNIEHTGQPGELVCTRPHPSLPVCFWNDKDGEKFRKAYFDMYPGIWRQGDFIVRNPKTKGLMILGRSDGVLNPSGVRFGSGEIYAVLERSFSNIFEDTLCIGQRRPQKDKDERVLLFVKMRNGLKLTNEMKAQVKEAIRTGLSIRHVPAHIFEVADIPVTVNNKKIEIAVKQIVSGTALKPSGTVANPESLELYRKYFDLEGVLAAESGNAKPKL</sequence>
<dbReference type="NCBIfam" id="NF002937">
    <property type="entry name" value="PRK03584.1"/>
    <property type="match status" value="1"/>
</dbReference>
<organism evidence="5 6">
    <name type="scientific">Schizopora paradoxa</name>
    <dbReference type="NCBI Taxonomy" id="27342"/>
    <lineage>
        <taxon>Eukaryota</taxon>
        <taxon>Fungi</taxon>
        <taxon>Dikarya</taxon>
        <taxon>Basidiomycota</taxon>
        <taxon>Agaricomycotina</taxon>
        <taxon>Agaricomycetes</taxon>
        <taxon>Hymenochaetales</taxon>
        <taxon>Schizoporaceae</taxon>
        <taxon>Schizopora</taxon>
    </lineage>
</organism>
<dbReference type="InParanoid" id="A0A0H2S0F9"/>
<dbReference type="Gene3D" id="3.40.50.12780">
    <property type="entry name" value="N-terminal domain of ligase-like"/>
    <property type="match status" value="1"/>
</dbReference>
<dbReference type="Gene3D" id="3.30.300.30">
    <property type="match status" value="1"/>
</dbReference>
<dbReference type="GO" id="GO:0006629">
    <property type="term" value="P:lipid metabolic process"/>
    <property type="evidence" value="ECO:0007669"/>
    <property type="project" value="InterPro"/>
</dbReference>
<dbReference type="PANTHER" id="PTHR42921:SF4">
    <property type="entry name" value="ACETOACETYL-COA SYNTHASE (AFU_ORTHOLOGUE AFUA_8G04770)"/>
    <property type="match status" value="1"/>
</dbReference>
<dbReference type="PROSITE" id="PS00455">
    <property type="entry name" value="AMP_BINDING"/>
    <property type="match status" value="1"/>
</dbReference>
<comment type="similarity">
    <text evidence="1">Belongs to the ATP-dependent AMP-binding enzyme family.</text>
</comment>
<proteinExistence type="inferred from homology"/>
<evidence type="ECO:0000313" key="5">
    <source>
        <dbReference type="EMBL" id="KLO17840.1"/>
    </source>
</evidence>
<feature type="domain" description="Acetyl-coenzyme A synthetase N-terminal" evidence="4">
    <location>
        <begin position="43"/>
        <end position="97"/>
    </location>
</feature>
<evidence type="ECO:0000256" key="1">
    <source>
        <dbReference type="ARBA" id="ARBA00006432"/>
    </source>
</evidence>
<keyword evidence="6" id="KW-1185">Reference proteome</keyword>
<dbReference type="SUPFAM" id="SSF56801">
    <property type="entry name" value="Acetyl-CoA synthetase-like"/>
    <property type="match status" value="1"/>
</dbReference>
<evidence type="ECO:0000259" key="3">
    <source>
        <dbReference type="Pfam" id="PF00501"/>
    </source>
</evidence>
<name>A0A0H2S0F9_9AGAM</name>
<feature type="region of interest" description="Disordered" evidence="2">
    <location>
        <begin position="1"/>
        <end position="20"/>
    </location>
</feature>
<dbReference type="AlphaFoldDB" id="A0A0H2S0F9"/>
<dbReference type="NCBIfam" id="TIGR01217">
    <property type="entry name" value="ac_ac_CoA_syn"/>
    <property type="match status" value="1"/>
</dbReference>
<dbReference type="Proteomes" id="UP000053477">
    <property type="component" value="Unassembled WGS sequence"/>
</dbReference>
<dbReference type="EMBL" id="KQ085900">
    <property type="protein sequence ID" value="KLO17840.1"/>
    <property type="molecule type" value="Genomic_DNA"/>
</dbReference>
<dbReference type="PANTHER" id="PTHR42921">
    <property type="entry name" value="ACETOACETYL-COA SYNTHETASE"/>
    <property type="match status" value="1"/>
</dbReference>
<dbReference type="Pfam" id="PF16177">
    <property type="entry name" value="ACAS_N"/>
    <property type="match status" value="1"/>
</dbReference>
<dbReference type="OrthoDB" id="10253869at2759"/>
<dbReference type="InterPro" id="IPR005914">
    <property type="entry name" value="Acac_CoA_synth"/>
</dbReference>
<dbReference type="InterPro" id="IPR045851">
    <property type="entry name" value="AMP-bd_C_sf"/>
</dbReference>
<dbReference type="InterPro" id="IPR000873">
    <property type="entry name" value="AMP-dep_synth/lig_dom"/>
</dbReference>
<dbReference type="InterPro" id="IPR042099">
    <property type="entry name" value="ANL_N_sf"/>
</dbReference>
<gene>
    <name evidence="5" type="ORF">SCHPADRAFT_845878</name>
</gene>
<evidence type="ECO:0000313" key="6">
    <source>
        <dbReference type="Proteomes" id="UP000053477"/>
    </source>
</evidence>
<reference evidence="5 6" key="1">
    <citation type="submission" date="2015-04" db="EMBL/GenBank/DDBJ databases">
        <title>Complete genome sequence of Schizopora paradoxa KUC8140, a cosmopolitan wood degrader in East Asia.</title>
        <authorList>
            <consortium name="DOE Joint Genome Institute"/>
            <person name="Min B."/>
            <person name="Park H."/>
            <person name="Jang Y."/>
            <person name="Kim J.-J."/>
            <person name="Kim K.H."/>
            <person name="Pangilinan J."/>
            <person name="Lipzen A."/>
            <person name="Riley R."/>
            <person name="Grigoriev I.V."/>
            <person name="Spatafora J.W."/>
            <person name="Choi I.-G."/>
        </authorList>
    </citation>
    <scope>NUCLEOTIDE SEQUENCE [LARGE SCALE GENOMIC DNA]</scope>
    <source>
        <strain evidence="5 6">KUC8140</strain>
    </source>
</reference>
<dbReference type="InterPro" id="IPR032387">
    <property type="entry name" value="ACAS_N"/>
</dbReference>